<dbReference type="PANTHER" id="PTHR15364">
    <property type="entry name" value="2'-DEOXYNUCLEOSIDE 5'-PHOSPHATE N-HYDROLASE 1"/>
    <property type="match status" value="1"/>
</dbReference>
<dbReference type="Gene3D" id="3.40.50.450">
    <property type="match status" value="1"/>
</dbReference>
<evidence type="ECO:0000313" key="2">
    <source>
        <dbReference type="Proteomes" id="UP001059480"/>
    </source>
</evidence>
<reference evidence="1" key="2">
    <citation type="journal article" date="2023" name="Curr. Microbiol.">
        <title>Granulicatella seriolae sp. nov., a Novel Facultative Anaerobe Isolated from Yellowtail Marine Fish.</title>
        <authorList>
            <person name="Lee M."/>
            <person name="Choi Y.J."/>
            <person name="Farooq A."/>
            <person name="Jeong J.B."/>
            <person name="Jung M.Y."/>
        </authorList>
    </citation>
    <scope>NUCLEOTIDE SEQUENCE</scope>
    <source>
        <strain evidence="1">S8</strain>
    </source>
</reference>
<comment type="caution">
    <text evidence="1">The sequence shown here is derived from an EMBL/GenBank/DDBJ whole genome shotgun (WGS) entry which is preliminary data.</text>
</comment>
<dbReference type="Pfam" id="PF05014">
    <property type="entry name" value="Nuc_deoxyrib_tr"/>
    <property type="match status" value="1"/>
</dbReference>
<dbReference type="InterPro" id="IPR007710">
    <property type="entry name" value="Nucleoside_deoxyribTrfase"/>
</dbReference>
<protein>
    <submittedName>
        <fullName evidence="1">Nucleoside 2-deoxyribosyltransferase</fullName>
    </submittedName>
</protein>
<name>A0ABT1WNA1_9LACT</name>
<dbReference type="PANTHER" id="PTHR15364:SF0">
    <property type="entry name" value="2'-DEOXYNUCLEOSIDE 5'-PHOSPHATE N-HYDROLASE 1"/>
    <property type="match status" value="1"/>
</dbReference>
<reference evidence="1" key="3">
    <citation type="journal article" date="2023" name="Microbiol. Resour. Announc.">
        <title>Draft Genome Sequence of Granulicatella sp. Strain S8, Isolated from a Marine Fish, Seriola quinqueradiata.</title>
        <authorList>
            <person name="Lee M."/>
            <person name="Farooq A."/>
            <person name="Jeong J.B."/>
            <person name="Jung M.Y."/>
        </authorList>
    </citation>
    <scope>NUCLEOTIDE SEQUENCE</scope>
    <source>
        <strain evidence="1">S8</strain>
    </source>
</reference>
<dbReference type="Proteomes" id="UP001059480">
    <property type="component" value="Unassembled WGS sequence"/>
</dbReference>
<accession>A0ABT1WNA1</accession>
<gene>
    <name evidence="1" type="ORF">NPA36_05535</name>
</gene>
<evidence type="ECO:0000313" key="1">
    <source>
        <dbReference type="EMBL" id="MCQ9210007.1"/>
    </source>
</evidence>
<proteinExistence type="predicted"/>
<keyword evidence="2" id="KW-1185">Reference proteome</keyword>
<dbReference type="SUPFAM" id="SSF52309">
    <property type="entry name" value="N-(deoxy)ribosyltransferase-like"/>
    <property type="match status" value="1"/>
</dbReference>
<dbReference type="RefSeq" id="WP_256945123.1">
    <property type="nucleotide sequence ID" value="NZ_JANHNZ010000004.1"/>
</dbReference>
<dbReference type="EMBL" id="JANHNZ010000004">
    <property type="protein sequence ID" value="MCQ9210007.1"/>
    <property type="molecule type" value="Genomic_DNA"/>
</dbReference>
<organism evidence="1 2">
    <name type="scientific">Granulicatella seriolae</name>
    <dbReference type="NCBI Taxonomy" id="2967226"/>
    <lineage>
        <taxon>Bacteria</taxon>
        <taxon>Bacillati</taxon>
        <taxon>Bacillota</taxon>
        <taxon>Bacilli</taxon>
        <taxon>Lactobacillales</taxon>
        <taxon>Carnobacteriaceae</taxon>
        <taxon>Granulicatella</taxon>
    </lineage>
</organism>
<dbReference type="InterPro" id="IPR051239">
    <property type="entry name" value="2'-dNMP_N-hydrolase"/>
</dbReference>
<sequence length="162" mass="17921">MKKIYFASPLFSEMEVQFNARLVDRIRSTYNNVDIYLPQEQGDINDKEAYADSKMIARYDTDALLASDLVIAVLDGVSIDVGVASEIGIAYQAGIPILGLFTDSRQAGASNQKKLDALQDVAESQFPYVNLYTVGLIKLQGKIVTSSDQLVEELQTYLQEEA</sequence>
<reference evidence="1" key="1">
    <citation type="submission" date="2022-07" db="EMBL/GenBank/DDBJ databases">
        <authorList>
            <person name="Jung M.-Y."/>
            <person name="Lee M."/>
        </authorList>
    </citation>
    <scope>NUCLEOTIDE SEQUENCE</scope>
    <source>
        <strain evidence="1">S8</strain>
    </source>
</reference>